<organism evidence="1 2">
    <name type="scientific">Emiliania huxleyi (strain CCMP1516)</name>
    <dbReference type="NCBI Taxonomy" id="280463"/>
    <lineage>
        <taxon>Eukaryota</taxon>
        <taxon>Haptista</taxon>
        <taxon>Haptophyta</taxon>
        <taxon>Prymnesiophyceae</taxon>
        <taxon>Isochrysidales</taxon>
        <taxon>Noelaerhabdaceae</taxon>
        <taxon>Emiliania</taxon>
    </lineage>
</organism>
<dbReference type="GeneID" id="17277106"/>
<dbReference type="KEGG" id="ehx:EMIHUDRAFT_468075"/>
<evidence type="ECO:0000313" key="1">
    <source>
        <dbReference type="EnsemblProtists" id="EOD31838"/>
    </source>
</evidence>
<dbReference type="Proteomes" id="UP000013827">
    <property type="component" value="Unassembled WGS sequence"/>
</dbReference>
<dbReference type="EnsemblProtists" id="EOD31838">
    <property type="protein sequence ID" value="EOD31838"/>
    <property type="gene ID" value="EMIHUDRAFT_468075"/>
</dbReference>
<accession>A0A0D3K7V3</accession>
<proteinExistence type="predicted"/>
<reference evidence="1" key="2">
    <citation type="submission" date="2024-10" db="UniProtKB">
        <authorList>
            <consortium name="EnsemblProtists"/>
        </authorList>
    </citation>
    <scope>IDENTIFICATION</scope>
</reference>
<dbReference type="RefSeq" id="XP_005784267.1">
    <property type="nucleotide sequence ID" value="XM_005784210.1"/>
</dbReference>
<name>A0A0D3K7V3_EMIH1</name>
<evidence type="ECO:0000313" key="2">
    <source>
        <dbReference type="Proteomes" id="UP000013827"/>
    </source>
</evidence>
<evidence type="ECO:0008006" key="3">
    <source>
        <dbReference type="Google" id="ProtNLM"/>
    </source>
</evidence>
<dbReference type="AlphaFoldDB" id="A0A0D3K7V3"/>
<protein>
    <recommendedName>
        <fullName evidence="3">AP2/ERF domain-containing protein</fullName>
    </recommendedName>
</protein>
<dbReference type="HOGENOM" id="CLU_620304_0_0_1"/>
<sequence length="442" mass="48909">MFNVAALGCSTTEGRQSTKLAARNALIATAAQTGAAAAGVAGTAAMAYFASGDVGSDEGSCSTDDMDNDKCSSFPLKYPGRPMKDAIVAHMRTGGFMGPALPKARQGKDRPQLSKIEDVYDRFEKLKDVSLDKRQLGQALRKPSRRRANGMGGFKADCEDGDGWLCVQLEKVDWAEAFQYAQQRYSLMTAPELGRLYYQNMLKERRFDGWDDDASKRAPVYKFPKCAFGLSVTKIAERQEWLSRSQHEADRAVTARESIDNKAYLELVQESFENPAPGAAKKRKVHANMVPDGEVGTLTIYDRMGPWQCEFSSLRFSDWGHSVRANPAYKEGSTQENEKKKTITAGRVEPNSLPSCMLKYIEDPDTDAYATYRDLSSDERKSRVFQTLNNMKRKSDLGKPAAGTHGMEGKVRKSSCEGAATMFNCGFTVDIGAITVMYRDLH</sequence>
<reference evidence="2" key="1">
    <citation type="journal article" date="2013" name="Nature">
        <title>Pan genome of the phytoplankton Emiliania underpins its global distribution.</title>
        <authorList>
            <person name="Read B.A."/>
            <person name="Kegel J."/>
            <person name="Klute M.J."/>
            <person name="Kuo A."/>
            <person name="Lefebvre S.C."/>
            <person name="Maumus F."/>
            <person name="Mayer C."/>
            <person name="Miller J."/>
            <person name="Monier A."/>
            <person name="Salamov A."/>
            <person name="Young J."/>
            <person name="Aguilar M."/>
            <person name="Claverie J.M."/>
            <person name="Frickenhaus S."/>
            <person name="Gonzalez K."/>
            <person name="Herman E.K."/>
            <person name="Lin Y.C."/>
            <person name="Napier J."/>
            <person name="Ogata H."/>
            <person name="Sarno A.F."/>
            <person name="Shmutz J."/>
            <person name="Schroeder D."/>
            <person name="de Vargas C."/>
            <person name="Verret F."/>
            <person name="von Dassow P."/>
            <person name="Valentin K."/>
            <person name="Van de Peer Y."/>
            <person name="Wheeler G."/>
            <person name="Dacks J.B."/>
            <person name="Delwiche C.F."/>
            <person name="Dyhrman S.T."/>
            <person name="Glockner G."/>
            <person name="John U."/>
            <person name="Richards T."/>
            <person name="Worden A.Z."/>
            <person name="Zhang X."/>
            <person name="Grigoriev I.V."/>
            <person name="Allen A.E."/>
            <person name="Bidle K."/>
            <person name="Borodovsky M."/>
            <person name="Bowler C."/>
            <person name="Brownlee C."/>
            <person name="Cock J.M."/>
            <person name="Elias M."/>
            <person name="Gladyshev V.N."/>
            <person name="Groth M."/>
            <person name="Guda C."/>
            <person name="Hadaegh A."/>
            <person name="Iglesias-Rodriguez M.D."/>
            <person name="Jenkins J."/>
            <person name="Jones B.M."/>
            <person name="Lawson T."/>
            <person name="Leese F."/>
            <person name="Lindquist E."/>
            <person name="Lobanov A."/>
            <person name="Lomsadze A."/>
            <person name="Malik S.B."/>
            <person name="Marsh M.E."/>
            <person name="Mackinder L."/>
            <person name="Mock T."/>
            <person name="Mueller-Roeber B."/>
            <person name="Pagarete A."/>
            <person name="Parker M."/>
            <person name="Probert I."/>
            <person name="Quesneville H."/>
            <person name="Raines C."/>
            <person name="Rensing S.A."/>
            <person name="Riano-Pachon D.M."/>
            <person name="Richier S."/>
            <person name="Rokitta S."/>
            <person name="Shiraiwa Y."/>
            <person name="Soanes D.M."/>
            <person name="van der Giezen M."/>
            <person name="Wahlund T.M."/>
            <person name="Williams B."/>
            <person name="Wilson W."/>
            <person name="Wolfe G."/>
            <person name="Wurch L.L."/>
        </authorList>
    </citation>
    <scope>NUCLEOTIDE SEQUENCE</scope>
</reference>
<keyword evidence="2" id="KW-1185">Reference proteome</keyword>
<dbReference type="PaxDb" id="2903-EOD31838"/>